<dbReference type="EMBL" id="JAPDRQ010000382">
    <property type="protein sequence ID" value="KAJ9650126.1"/>
    <property type="molecule type" value="Genomic_DNA"/>
</dbReference>
<reference evidence="1" key="1">
    <citation type="submission" date="2022-10" db="EMBL/GenBank/DDBJ databases">
        <title>Culturing micro-colonial fungi from biological soil crusts in the Mojave desert and describing Neophaeococcomyces mojavensis, and introducing the new genera and species Taxawa tesnikishii.</title>
        <authorList>
            <person name="Kurbessoian T."/>
            <person name="Stajich J.E."/>
        </authorList>
    </citation>
    <scope>NUCLEOTIDE SEQUENCE</scope>
    <source>
        <strain evidence="1">JES_112</strain>
    </source>
</reference>
<gene>
    <name evidence="1" type="ORF">H2198_010563</name>
</gene>
<organism evidence="1 2">
    <name type="scientific">Neophaeococcomyces mojaviensis</name>
    <dbReference type="NCBI Taxonomy" id="3383035"/>
    <lineage>
        <taxon>Eukaryota</taxon>
        <taxon>Fungi</taxon>
        <taxon>Dikarya</taxon>
        <taxon>Ascomycota</taxon>
        <taxon>Pezizomycotina</taxon>
        <taxon>Eurotiomycetes</taxon>
        <taxon>Chaetothyriomycetidae</taxon>
        <taxon>Chaetothyriales</taxon>
        <taxon>Chaetothyriales incertae sedis</taxon>
        <taxon>Neophaeococcomyces</taxon>
    </lineage>
</organism>
<name>A0ACC2ZRB1_9EURO</name>
<evidence type="ECO:0000313" key="2">
    <source>
        <dbReference type="Proteomes" id="UP001172386"/>
    </source>
</evidence>
<proteinExistence type="predicted"/>
<sequence length="63" mass="6877">MRRDLQTNFARGIHAEFSGDETLNARLDSCFGDDELVAKTIRADGADNDGLILESGDEILHVA</sequence>
<dbReference type="Proteomes" id="UP001172386">
    <property type="component" value="Unassembled WGS sequence"/>
</dbReference>
<evidence type="ECO:0000313" key="1">
    <source>
        <dbReference type="EMBL" id="KAJ9650126.1"/>
    </source>
</evidence>
<protein>
    <submittedName>
        <fullName evidence="1">Uncharacterized protein</fullName>
    </submittedName>
</protein>
<comment type="caution">
    <text evidence="1">The sequence shown here is derived from an EMBL/GenBank/DDBJ whole genome shotgun (WGS) entry which is preliminary data.</text>
</comment>
<keyword evidence="2" id="KW-1185">Reference proteome</keyword>
<accession>A0ACC2ZRB1</accession>